<dbReference type="InterPro" id="IPR001279">
    <property type="entry name" value="Metallo-B-lactamas"/>
</dbReference>
<dbReference type="SMART" id="SM00849">
    <property type="entry name" value="Lactamase_B"/>
    <property type="match status" value="1"/>
</dbReference>
<reference evidence="2 3" key="1">
    <citation type="journal article" date="2017" name="ISME J.">
        <title>Potential for microbial H2 and metal transformations associated with novel bacteria and archaea in deep terrestrial subsurface sediments.</title>
        <authorList>
            <person name="Hernsdorf A.W."/>
            <person name="Amano Y."/>
            <person name="Miyakawa K."/>
            <person name="Ise K."/>
            <person name="Suzuki Y."/>
            <person name="Anantharaman K."/>
            <person name="Probst A."/>
            <person name="Burstein D."/>
            <person name="Thomas B.C."/>
            <person name="Banfield J.F."/>
        </authorList>
    </citation>
    <scope>NUCLEOTIDE SEQUENCE [LARGE SCALE GENOMIC DNA]</scope>
    <source>
        <strain evidence="2">HGW-Wallbacteria-1</strain>
    </source>
</reference>
<dbReference type="PANTHER" id="PTHR42663">
    <property type="entry name" value="HYDROLASE C777.06C-RELATED-RELATED"/>
    <property type="match status" value="1"/>
</dbReference>
<evidence type="ECO:0000259" key="1">
    <source>
        <dbReference type="SMART" id="SM00849"/>
    </source>
</evidence>
<sequence>MKIRFWGVRGFIPVPGPTTTFYGGNTPCIEIMGDQGELVIVDSGTGIRKLGLDLMGRGFGPKGPGGKGIILITHTHWDHIQGFPFFPPLFLPGNDFALHGAKRGQHRLESILEGQMNPNFNPVHSLTNLGATIRFVEMDEESEHLTWGNLRISSMAMTHARPAEVLAFRIDEGSRSVTIMTDVCLKDPRERRKAAQFARESSILIHDCSYLDSPSLEKTRGLHSSLGTAVAVAEEAGAKVMMPFHYPVEATDTLLDDLFAGYPGSRVEIRPSREGLCVDV</sequence>
<dbReference type="Pfam" id="PF12706">
    <property type="entry name" value="Lactamase_B_2"/>
    <property type="match status" value="1"/>
</dbReference>
<gene>
    <name evidence="2" type="ORF">CVV64_05015</name>
</gene>
<dbReference type="EMBL" id="PGXC01000003">
    <property type="protein sequence ID" value="PKK91131.1"/>
    <property type="molecule type" value="Genomic_DNA"/>
</dbReference>
<evidence type="ECO:0000313" key="3">
    <source>
        <dbReference type="Proteomes" id="UP000233256"/>
    </source>
</evidence>
<protein>
    <recommendedName>
        <fullName evidence="1">Metallo-beta-lactamase domain-containing protein</fullName>
    </recommendedName>
</protein>
<dbReference type="Gene3D" id="3.60.15.10">
    <property type="entry name" value="Ribonuclease Z/Hydroxyacylglutathione hydrolase-like"/>
    <property type="match status" value="1"/>
</dbReference>
<name>A0A2N1PS24_9BACT</name>
<comment type="caution">
    <text evidence="2">The sequence shown here is derived from an EMBL/GenBank/DDBJ whole genome shotgun (WGS) entry which is preliminary data.</text>
</comment>
<proteinExistence type="predicted"/>
<dbReference type="SUPFAM" id="SSF56281">
    <property type="entry name" value="Metallo-hydrolase/oxidoreductase"/>
    <property type="match status" value="1"/>
</dbReference>
<dbReference type="Proteomes" id="UP000233256">
    <property type="component" value="Unassembled WGS sequence"/>
</dbReference>
<evidence type="ECO:0000313" key="2">
    <source>
        <dbReference type="EMBL" id="PKK91131.1"/>
    </source>
</evidence>
<accession>A0A2N1PS24</accession>
<dbReference type="PANTHER" id="PTHR42663:SF4">
    <property type="entry name" value="SLL1036 PROTEIN"/>
    <property type="match status" value="1"/>
</dbReference>
<feature type="domain" description="Metallo-beta-lactamase" evidence="1">
    <location>
        <begin position="25"/>
        <end position="234"/>
    </location>
</feature>
<dbReference type="InterPro" id="IPR036866">
    <property type="entry name" value="RibonucZ/Hydroxyglut_hydro"/>
</dbReference>
<organism evidence="2 3">
    <name type="scientific">Candidatus Wallbacteria bacterium HGW-Wallbacteria-1</name>
    <dbReference type="NCBI Taxonomy" id="2013854"/>
    <lineage>
        <taxon>Bacteria</taxon>
        <taxon>Candidatus Walliibacteriota</taxon>
    </lineage>
</organism>
<dbReference type="CDD" id="cd07715">
    <property type="entry name" value="TaR3-like_MBL-fold"/>
    <property type="match status" value="1"/>
</dbReference>
<dbReference type="AlphaFoldDB" id="A0A2N1PS24"/>